<organism evidence="2 3">
    <name type="scientific">Pseudogemmobacter faecipullorum</name>
    <dbReference type="NCBI Taxonomy" id="2755041"/>
    <lineage>
        <taxon>Bacteria</taxon>
        <taxon>Pseudomonadati</taxon>
        <taxon>Pseudomonadota</taxon>
        <taxon>Alphaproteobacteria</taxon>
        <taxon>Rhodobacterales</taxon>
        <taxon>Paracoccaceae</taxon>
        <taxon>Pseudogemmobacter</taxon>
    </lineage>
</organism>
<keyword evidence="3" id="KW-1185">Reference proteome</keyword>
<proteinExistence type="predicted"/>
<dbReference type="InterPro" id="IPR005303">
    <property type="entry name" value="MOCOS_middle"/>
</dbReference>
<evidence type="ECO:0000313" key="3">
    <source>
        <dbReference type="Proteomes" id="UP001198571"/>
    </source>
</evidence>
<dbReference type="Gene3D" id="2.40.33.20">
    <property type="entry name" value="PK beta-barrel domain-like"/>
    <property type="match status" value="1"/>
</dbReference>
<dbReference type="EMBL" id="JACDXX010000017">
    <property type="protein sequence ID" value="MCB5411559.1"/>
    <property type="molecule type" value="Genomic_DNA"/>
</dbReference>
<dbReference type="Pfam" id="PF03473">
    <property type="entry name" value="MOSC"/>
    <property type="match status" value="1"/>
</dbReference>
<reference evidence="2 3" key="1">
    <citation type="submission" date="2020-07" db="EMBL/GenBank/DDBJ databases">
        <title>Pseudogemmobacter sp. nov., isolated from poultry manure in Taiwan.</title>
        <authorList>
            <person name="Lin S.-Y."/>
            <person name="Tang Y.-S."/>
            <person name="Young C.-C."/>
        </authorList>
    </citation>
    <scope>NUCLEOTIDE SEQUENCE [LARGE SCALE GENOMIC DNA]</scope>
    <source>
        <strain evidence="2 3">CC-YST710</strain>
    </source>
</reference>
<dbReference type="InterPro" id="IPR005302">
    <property type="entry name" value="MoCF_Sase_C"/>
</dbReference>
<comment type="caution">
    <text evidence="2">The sequence shown here is derived from an EMBL/GenBank/DDBJ whole genome shotgun (WGS) entry which is preliminary data.</text>
</comment>
<dbReference type="InterPro" id="IPR011037">
    <property type="entry name" value="Pyrv_Knase-like_insert_dom_sf"/>
</dbReference>
<sequence length="255" mass="27719">MTGAGHQGRLASICRHPIKAHGRESLASVRLLAGQAMPWDRHWAVAHDLSKFDPAAPAWTACASFQRGARTPALMAIRAVFDEASGVMELSHPARPLLRFRPDDEGEALIDWLLPISPAERFRPVALVKAPGVAMTDSDYPTLSVKNLASNAAVATHLGQEISPDRWRGNLWLEGFEPFAEFDWIGRQLRIGETVLEIRERIGRCKATTADPETGEVNADTLGALRALVGAQDFGVYAVVSKGGEIRPGDKVEVV</sequence>
<name>A0ABS8CQ97_9RHOB</name>
<evidence type="ECO:0000259" key="1">
    <source>
        <dbReference type="PROSITE" id="PS51340"/>
    </source>
</evidence>
<dbReference type="RefSeq" id="WP_226937028.1">
    <property type="nucleotide sequence ID" value="NZ_JACDXX010000017.1"/>
</dbReference>
<protein>
    <submittedName>
        <fullName evidence="2">MOSC domain-containing protein</fullName>
    </submittedName>
</protein>
<dbReference type="Proteomes" id="UP001198571">
    <property type="component" value="Unassembled WGS sequence"/>
</dbReference>
<dbReference type="SUPFAM" id="SSF50800">
    <property type="entry name" value="PK beta-barrel domain-like"/>
    <property type="match status" value="1"/>
</dbReference>
<dbReference type="PROSITE" id="PS51340">
    <property type="entry name" value="MOSC"/>
    <property type="match status" value="1"/>
</dbReference>
<accession>A0ABS8CQ97</accession>
<dbReference type="Pfam" id="PF03476">
    <property type="entry name" value="MOSC_N"/>
    <property type="match status" value="1"/>
</dbReference>
<evidence type="ECO:0000313" key="2">
    <source>
        <dbReference type="EMBL" id="MCB5411559.1"/>
    </source>
</evidence>
<feature type="domain" description="MOSC" evidence="1">
    <location>
        <begin position="117"/>
        <end position="255"/>
    </location>
</feature>
<gene>
    <name evidence="2" type="ORF">H0485_16330</name>
</gene>